<name>A0ABN5IMP8_9BACE</name>
<keyword evidence="1 3" id="KW-0479">Metal-binding</keyword>
<dbReference type="Proteomes" id="UP000238304">
    <property type="component" value="Chromosome"/>
</dbReference>
<evidence type="ECO:0000256" key="2">
    <source>
        <dbReference type="ARBA" id="ARBA00023004"/>
    </source>
</evidence>
<keyword evidence="2 3" id="KW-0408">Iron</keyword>
<keyword evidence="6" id="KW-1185">Reference proteome</keyword>
<evidence type="ECO:0000256" key="3">
    <source>
        <dbReference type="PROSITE-ProRule" id="PRU00433"/>
    </source>
</evidence>
<dbReference type="PROSITE" id="PS51007">
    <property type="entry name" value="CYTC"/>
    <property type="match status" value="1"/>
</dbReference>
<evidence type="ECO:0000256" key="1">
    <source>
        <dbReference type="ARBA" id="ARBA00022723"/>
    </source>
</evidence>
<organism evidence="5 6">
    <name type="scientific">Bacteroides zoogleoformans</name>
    <dbReference type="NCBI Taxonomy" id="28119"/>
    <lineage>
        <taxon>Bacteria</taxon>
        <taxon>Pseudomonadati</taxon>
        <taxon>Bacteroidota</taxon>
        <taxon>Bacteroidia</taxon>
        <taxon>Bacteroidales</taxon>
        <taxon>Bacteroidaceae</taxon>
        <taxon>Bacteroides</taxon>
    </lineage>
</organism>
<gene>
    <name evidence="5" type="ORF">C4H11_13085</name>
</gene>
<dbReference type="InterPro" id="IPR009056">
    <property type="entry name" value="Cyt_c-like_dom"/>
</dbReference>
<sequence length="239" mass="25609">MKKNFIFFAAYWISAVLLSSCDEGRIHEKEVVVTPKGRVVKLTGTISGINSWASGYDVVLAGFEEGDSYSVVSKSLSASSDGKAVQLVLSGVPENVISLKLCVTNRLRQSVVDFYALTGDAIKTVSDTIRMDVGTMNVGMYAAVQKVFNARCIACHGVSTSAARGLFLTEGKSYAGLVNVPSAIDGGILRVKPGRAEESFLHMVLNEEGHDAHGHLDILSGEPEKLTLIDVWINNGAKE</sequence>
<evidence type="ECO:0000313" key="5">
    <source>
        <dbReference type="EMBL" id="AVM54132.1"/>
    </source>
</evidence>
<feature type="domain" description="Cytochrome c" evidence="4">
    <location>
        <begin position="139"/>
        <end position="239"/>
    </location>
</feature>
<evidence type="ECO:0000259" key="4">
    <source>
        <dbReference type="PROSITE" id="PS51007"/>
    </source>
</evidence>
<reference evidence="5 6" key="1">
    <citation type="submission" date="2018-02" db="EMBL/GenBank/DDBJ databases">
        <authorList>
            <person name="Holder M.E."/>
            <person name="Ajami N.J."/>
            <person name="Petrosino J.F."/>
        </authorList>
    </citation>
    <scope>NUCLEOTIDE SEQUENCE [LARGE SCALE GENOMIC DNA]</scope>
    <source>
        <strain evidence="5 6">ATCC 33285</strain>
    </source>
</reference>
<accession>A0ABN5IMP8</accession>
<protein>
    <recommendedName>
        <fullName evidence="4">Cytochrome c domain-containing protein</fullName>
    </recommendedName>
</protein>
<dbReference type="RefSeq" id="WP_106043445.1">
    <property type="nucleotide sequence ID" value="NZ_CALHZC010000007.1"/>
</dbReference>
<keyword evidence="3" id="KW-0349">Heme</keyword>
<proteinExistence type="predicted"/>
<dbReference type="EMBL" id="CP027231">
    <property type="protein sequence ID" value="AVM54132.1"/>
    <property type="molecule type" value="Genomic_DNA"/>
</dbReference>
<evidence type="ECO:0000313" key="6">
    <source>
        <dbReference type="Proteomes" id="UP000238304"/>
    </source>
</evidence>
<dbReference type="PROSITE" id="PS51257">
    <property type="entry name" value="PROKAR_LIPOPROTEIN"/>
    <property type="match status" value="1"/>
</dbReference>